<reference evidence="3 4" key="1">
    <citation type="submission" date="2019-08" db="EMBL/GenBank/DDBJ databases">
        <title>Hyperibacter terrae gen. nov., sp. nov. and Hyperibacter viscosus sp. nov., two new members in the family Rhodospirillaceae isolated from the rhizosphere of Hypericum perforatum.</title>
        <authorList>
            <person name="Noviana Z."/>
        </authorList>
    </citation>
    <scope>NUCLEOTIDE SEQUENCE [LARGE SCALE GENOMIC DNA]</scope>
    <source>
        <strain evidence="3 4">R5959</strain>
    </source>
</reference>
<dbReference type="CDD" id="cd01066">
    <property type="entry name" value="APP_MetAP"/>
    <property type="match status" value="1"/>
</dbReference>
<protein>
    <submittedName>
        <fullName evidence="3">Dipeptidase</fullName>
    </submittedName>
</protein>
<dbReference type="OrthoDB" id="9761809at2"/>
<feature type="domain" description="Peptidase M24" evidence="1">
    <location>
        <begin position="154"/>
        <end position="367"/>
    </location>
</feature>
<dbReference type="InterPro" id="IPR000994">
    <property type="entry name" value="Pept_M24"/>
</dbReference>
<feature type="domain" description="Creatinase N-terminal" evidence="2">
    <location>
        <begin position="8"/>
        <end position="146"/>
    </location>
</feature>
<keyword evidence="4" id="KW-1185">Reference proteome</keyword>
<dbReference type="PANTHER" id="PTHR46112">
    <property type="entry name" value="AMINOPEPTIDASE"/>
    <property type="match status" value="1"/>
</dbReference>
<dbReference type="Gene3D" id="3.40.350.10">
    <property type="entry name" value="Creatinase/prolidase N-terminal domain"/>
    <property type="match status" value="1"/>
</dbReference>
<gene>
    <name evidence="3" type="ORF">FRZ61_42580</name>
</gene>
<dbReference type="SUPFAM" id="SSF53092">
    <property type="entry name" value="Creatinase/prolidase N-terminal domain"/>
    <property type="match status" value="1"/>
</dbReference>
<dbReference type="AlphaFoldDB" id="A0A5J6N4G1"/>
<dbReference type="InterPro" id="IPR029149">
    <property type="entry name" value="Creatin/AminoP/Spt16_N"/>
</dbReference>
<evidence type="ECO:0000259" key="2">
    <source>
        <dbReference type="Pfam" id="PF01321"/>
    </source>
</evidence>
<accession>A0A5J6N4G1</accession>
<dbReference type="KEGG" id="hadh:FRZ61_42580"/>
<dbReference type="InterPro" id="IPR000587">
    <property type="entry name" value="Creatinase_N"/>
</dbReference>
<evidence type="ECO:0000259" key="1">
    <source>
        <dbReference type="Pfam" id="PF00557"/>
    </source>
</evidence>
<dbReference type="Proteomes" id="UP000325797">
    <property type="component" value="Chromosome"/>
</dbReference>
<sequence length="384" mass="42004">MSNSYLRRISHLQQRLAEQRLDAALISDPDAIFYLSGFWGYSGLMAAGRPTLLWIPAGGPPQVITPILELEMAQRMSAVPDIRDWMDGVKGEWRGPLREAVAKDKARRIAIDAFKIPGVIAGFLQEEWPKVEKVDLNPILDAMRMIKDAEELQIMRDTGKVATAMAAAAEKAIGVGVPEYEVALAIIEGGTRKAAELLPADAPFDTPMIHNLQILQSGEDTCMVHRRSTVRRLKKGDPIYLCFCEIAKFKNYVLGFDREFFVGSVTDEQARLYEVALKAQAAALAAIRPGVIAEDVHAIADAVYQEAGFAPTYRTGRGVGTSILERPELKRGDKTALKPGMTFAVDGGLTVVGHYGARVGDSIVVTETGFDYLTPYPKSLKVIG</sequence>
<dbReference type="InterPro" id="IPR050659">
    <property type="entry name" value="Peptidase_M24B"/>
</dbReference>
<dbReference type="Pfam" id="PF00557">
    <property type="entry name" value="Peptidase_M24"/>
    <property type="match status" value="1"/>
</dbReference>
<organism evidence="3 4">
    <name type="scientific">Hypericibacter adhaerens</name>
    <dbReference type="NCBI Taxonomy" id="2602016"/>
    <lineage>
        <taxon>Bacteria</taxon>
        <taxon>Pseudomonadati</taxon>
        <taxon>Pseudomonadota</taxon>
        <taxon>Alphaproteobacteria</taxon>
        <taxon>Rhodospirillales</taxon>
        <taxon>Dongiaceae</taxon>
        <taxon>Hypericibacter</taxon>
    </lineage>
</organism>
<dbReference type="PANTHER" id="PTHR46112:SF2">
    <property type="entry name" value="XAA-PRO AMINOPEPTIDASE P-RELATED"/>
    <property type="match status" value="1"/>
</dbReference>
<dbReference type="EMBL" id="CP042582">
    <property type="protein sequence ID" value="QEX24317.1"/>
    <property type="molecule type" value="Genomic_DNA"/>
</dbReference>
<name>A0A5J6N4G1_9PROT</name>
<evidence type="ECO:0000313" key="4">
    <source>
        <dbReference type="Proteomes" id="UP000325797"/>
    </source>
</evidence>
<dbReference type="Pfam" id="PF01321">
    <property type="entry name" value="Creatinase_N"/>
    <property type="match status" value="1"/>
</dbReference>
<evidence type="ECO:0000313" key="3">
    <source>
        <dbReference type="EMBL" id="QEX24317.1"/>
    </source>
</evidence>
<dbReference type="Gene3D" id="3.90.230.10">
    <property type="entry name" value="Creatinase/methionine aminopeptidase superfamily"/>
    <property type="match status" value="1"/>
</dbReference>
<dbReference type="InterPro" id="IPR036005">
    <property type="entry name" value="Creatinase/aminopeptidase-like"/>
</dbReference>
<dbReference type="RefSeq" id="WP_151119607.1">
    <property type="nucleotide sequence ID" value="NZ_CP042582.1"/>
</dbReference>
<proteinExistence type="predicted"/>
<dbReference type="SUPFAM" id="SSF55920">
    <property type="entry name" value="Creatinase/aminopeptidase"/>
    <property type="match status" value="1"/>
</dbReference>